<proteinExistence type="predicted"/>
<evidence type="ECO:0000256" key="1">
    <source>
        <dbReference type="SAM" id="MobiDB-lite"/>
    </source>
</evidence>
<protein>
    <submittedName>
        <fullName evidence="2">DUF1643 domain-containing protein</fullName>
    </submittedName>
</protein>
<dbReference type="Proteomes" id="UP000305546">
    <property type="component" value="Unassembled WGS sequence"/>
</dbReference>
<dbReference type="OrthoDB" id="4951443at2"/>
<reference evidence="2 3" key="1">
    <citation type="submission" date="2019-06" db="EMBL/GenBank/DDBJ databases">
        <title>Amycolatopsis alkalitolerans sp. nov., isolated from Gastrodia elata Blume.</title>
        <authorList>
            <person name="Narsing Rao M.P."/>
            <person name="Li W.J."/>
        </authorList>
    </citation>
    <scope>NUCLEOTIDE SEQUENCE [LARGE SCALE GENOMIC DNA]</scope>
    <source>
        <strain evidence="2 3">SYSUP0005</strain>
    </source>
</reference>
<accession>A0A5C4MBP9</accession>
<evidence type="ECO:0000313" key="2">
    <source>
        <dbReference type="EMBL" id="TNC29431.1"/>
    </source>
</evidence>
<organism evidence="2 3">
    <name type="scientific">Amycolatopsis alkalitolerans</name>
    <dbReference type="NCBI Taxonomy" id="2547244"/>
    <lineage>
        <taxon>Bacteria</taxon>
        <taxon>Bacillati</taxon>
        <taxon>Actinomycetota</taxon>
        <taxon>Actinomycetes</taxon>
        <taxon>Pseudonocardiales</taxon>
        <taxon>Pseudonocardiaceae</taxon>
        <taxon>Amycolatopsis</taxon>
    </lineage>
</organism>
<keyword evidence="3" id="KW-1185">Reference proteome</keyword>
<dbReference type="AlphaFoldDB" id="A0A5C4MBP9"/>
<comment type="caution">
    <text evidence="2">The sequence shown here is derived from an EMBL/GenBank/DDBJ whole genome shotgun (WGS) entry which is preliminary data.</text>
</comment>
<dbReference type="EMBL" id="VDFW01000001">
    <property type="protein sequence ID" value="TNC29431.1"/>
    <property type="molecule type" value="Genomic_DNA"/>
</dbReference>
<gene>
    <name evidence="2" type="ORF">FG385_00145</name>
</gene>
<sequence>MPTASRRTLVAVLANPPMTDGKRTLRRVALAAELLGFDDVAVANLFSVPSYRTGAITELGAAEDGWLAARESLETCLGASDGVLLAYGATSPSGEARWQFRQQVAWLHHRIAASDLPTWHVGDGPRHPSRWQRWTYRAHPDLPFAEALRDSLVPIQVDCVWPVARFERASRGDETPLGRANSKAQRVEKVDVQAQAD</sequence>
<feature type="region of interest" description="Disordered" evidence="1">
    <location>
        <begin position="173"/>
        <end position="197"/>
    </location>
</feature>
<name>A0A5C4MBP9_9PSEU</name>
<evidence type="ECO:0000313" key="3">
    <source>
        <dbReference type="Proteomes" id="UP000305546"/>
    </source>
</evidence>